<evidence type="ECO:0000256" key="2">
    <source>
        <dbReference type="ARBA" id="ARBA00023136"/>
    </source>
</evidence>
<keyword evidence="2" id="KW-0472">Membrane</keyword>
<proteinExistence type="predicted"/>
<dbReference type="GO" id="GO:0016020">
    <property type="term" value="C:membrane"/>
    <property type="evidence" value="ECO:0007669"/>
    <property type="project" value="UniProtKB-SubCell"/>
</dbReference>
<evidence type="ECO:0000256" key="1">
    <source>
        <dbReference type="ARBA" id="ARBA00004370"/>
    </source>
</evidence>
<reference evidence="3" key="1">
    <citation type="submission" date="2025-08" db="UniProtKB">
        <authorList>
            <consortium name="Ensembl"/>
        </authorList>
    </citation>
    <scope>IDENTIFICATION</scope>
</reference>
<protein>
    <recommendedName>
        <fullName evidence="5">Cadherin related family member 4</fullName>
    </recommendedName>
</protein>
<organism evidence="3 4">
    <name type="scientific">Crocodylus porosus</name>
    <name type="common">Saltwater crocodile</name>
    <name type="synonym">Estuarine crocodile</name>
    <dbReference type="NCBI Taxonomy" id="8502"/>
    <lineage>
        <taxon>Eukaryota</taxon>
        <taxon>Metazoa</taxon>
        <taxon>Chordata</taxon>
        <taxon>Craniata</taxon>
        <taxon>Vertebrata</taxon>
        <taxon>Euteleostomi</taxon>
        <taxon>Archelosauria</taxon>
        <taxon>Archosauria</taxon>
        <taxon>Crocodylia</taxon>
        <taxon>Longirostres</taxon>
        <taxon>Crocodylidae</taxon>
        <taxon>Crocodylus</taxon>
    </lineage>
</organism>
<sequence>VNVSENAPPGMSIAEFIVNCTYLNSNISVTLQSVTPPTAFFNPPTISSSDTITLSPAAALDARQVNQYTLVLQAQCPAEELVETQLFVQVRPEDAAPQCMGKFASAGKAGTGREGALVRWSTHISRNWGNFVCMKCQHGLV</sequence>
<comment type="subcellular location">
    <subcellularLocation>
        <location evidence="1">Membrane</location>
    </subcellularLocation>
</comment>
<dbReference type="Gene3D" id="2.60.40.60">
    <property type="entry name" value="Cadherins"/>
    <property type="match status" value="1"/>
</dbReference>
<reference evidence="3" key="2">
    <citation type="submission" date="2025-09" db="UniProtKB">
        <authorList>
            <consortium name="Ensembl"/>
        </authorList>
    </citation>
    <scope>IDENTIFICATION</scope>
</reference>
<dbReference type="AlphaFoldDB" id="A0A7M4FC88"/>
<dbReference type="Proteomes" id="UP000594220">
    <property type="component" value="Unplaced"/>
</dbReference>
<evidence type="ECO:0000313" key="3">
    <source>
        <dbReference type="Ensembl" id="ENSCPRP00005022098.1"/>
    </source>
</evidence>
<accession>A0A7M4FC88</accession>
<dbReference type="Ensembl" id="ENSCPRT00005025843.1">
    <property type="protein sequence ID" value="ENSCPRP00005022098.1"/>
    <property type="gene ID" value="ENSCPRG00005015404.1"/>
</dbReference>
<dbReference type="SUPFAM" id="SSF49313">
    <property type="entry name" value="Cadherin-like"/>
    <property type="match status" value="1"/>
</dbReference>
<dbReference type="InterPro" id="IPR015919">
    <property type="entry name" value="Cadherin-like_sf"/>
</dbReference>
<dbReference type="GO" id="GO:0005509">
    <property type="term" value="F:calcium ion binding"/>
    <property type="evidence" value="ECO:0007669"/>
    <property type="project" value="InterPro"/>
</dbReference>
<dbReference type="GeneTree" id="ENSGT00960000189816"/>
<dbReference type="OMA" id="VRWSTHI"/>
<dbReference type="CDD" id="cd11304">
    <property type="entry name" value="Cadherin_repeat"/>
    <property type="match status" value="1"/>
</dbReference>
<name>A0A7M4FC88_CROPO</name>
<evidence type="ECO:0000313" key="4">
    <source>
        <dbReference type="Proteomes" id="UP000594220"/>
    </source>
</evidence>
<keyword evidence="4" id="KW-1185">Reference proteome</keyword>
<evidence type="ECO:0008006" key="5">
    <source>
        <dbReference type="Google" id="ProtNLM"/>
    </source>
</evidence>